<dbReference type="OrthoDB" id="2737584at2"/>
<dbReference type="AlphaFoldDB" id="A0A161PAT3"/>
<name>A0A161PAT3_9BACI</name>
<gene>
    <name evidence="2" type="ORF">AZF04_06975</name>
</gene>
<dbReference type="InterPro" id="IPR046348">
    <property type="entry name" value="SIS_dom_sf"/>
</dbReference>
<dbReference type="RefSeq" id="WP_061949076.1">
    <property type="nucleotide sequence ID" value="NZ_LTAO01000023.1"/>
</dbReference>
<evidence type="ECO:0000313" key="3">
    <source>
        <dbReference type="Proteomes" id="UP000075806"/>
    </source>
</evidence>
<dbReference type="GO" id="GO:1901135">
    <property type="term" value="P:carbohydrate derivative metabolic process"/>
    <property type="evidence" value="ECO:0007669"/>
    <property type="project" value="InterPro"/>
</dbReference>
<accession>A0A161PAT3</accession>
<keyword evidence="3" id="KW-1185">Reference proteome</keyword>
<dbReference type="InterPro" id="IPR019676">
    <property type="entry name" value="DUF2529"/>
</dbReference>
<dbReference type="Gene3D" id="3.40.50.10490">
    <property type="entry name" value="Glucose-6-phosphate isomerase like protein, domain 1"/>
    <property type="match status" value="1"/>
</dbReference>
<comment type="caution">
    <text evidence="2">The sequence shown here is derived from an EMBL/GenBank/DDBJ whole genome shotgun (WGS) entry which is preliminary data.</text>
</comment>
<protein>
    <recommendedName>
        <fullName evidence="1">DUF2529 domain-containing protein</fullName>
    </recommendedName>
</protein>
<dbReference type="STRING" id="519424.AZF04_06975"/>
<proteinExistence type="predicted"/>
<dbReference type="GO" id="GO:0097367">
    <property type="term" value="F:carbohydrate derivative binding"/>
    <property type="evidence" value="ECO:0007669"/>
    <property type="project" value="InterPro"/>
</dbReference>
<sequence length="182" mass="20509">MLQIFTTQLQGLLKKLKDSQEEAIEDGARLLAQATINSAHIYIYGEKEMKAVVTEALFGEDSFTNTKPLHFTEQHRENALEEIRSFDRVVVVTRSSKDTVANDLAQQLAEKQIPYIAICTIKDQDDVLVNNADVTINLQVHKALVPMDDGSRIGYPTSLIALYTYFCLSLTLNEIMSELEEQ</sequence>
<evidence type="ECO:0000259" key="1">
    <source>
        <dbReference type="Pfam" id="PF10740"/>
    </source>
</evidence>
<evidence type="ECO:0000313" key="2">
    <source>
        <dbReference type="EMBL" id="KYG29262.1"/>
    </source>
</evidence>
<dbReference type="EMBL" id="LTAO01000023">
    <property type="protein sequence ID" value="KYG29262.1"/>
    <property type="molecule type" value="Genomic_DNA"/>
</dbReference>
<dbReference type="Pfam" id="PF10740">
    <property type="entry name" value="DUF2529"/>
    <property type="match status" value="1"/>
</dbReference>
<reference evidence="2" key="1">
    <citation type="submission" date="2016-02" db="EMBL/GenBank/DDBJ databases">
        <title>Genome sequence of Bacillus trypoxylicola KCTC 13244(T).</title>
        <authorList>
            <person name="Jeong H."/>
            <person name="Park S.-H."/>
            <person name="Choi S.-K."/>
        </authorList>
    </citation>
    <scope>NUCLEOTIDE SEQUENCE [LARGE SCALE GENOMIC DNA]</scope>
    <source>
        <strain evidence="2">KCTC 13244</strain>
    </source>
</reference>
<feature type="domain" description="DUF2529" evidence="1">
    <location>
        <begin position="1"/>
        <end position="176"/>
    </location>
</feature>
<dbReference type="Proteomes" id="UP000075806">
    <property type="component" value="Unassembled WGS sequence"/>
</dbReference>
<dbReference type="SUPFAM" id="SSF53697">
    <property type="entry name" value="SIS domain"/>
    <property type="match status" value="1"/>
</dbReference>
<organism evidence="2 3">
    <name type="scientific">Alkalihalobacillus trypoxylicola</name>
    <dbReference type="NCBI Taxonomy" id="519424"/>
    <lineage>
        <taxon>Bacteria</taxon>
        <taxon>Bacillati</taxon>
        <taxon>Bacillota</taxon>
        <taxon>Bacilli</taxon>
        <taxon>Bacillales</taxon>
        <taxon>Bacillaceae</taxon>
        <taxon>Alkalihalobacillus</taxon>
    </lineage>
</organism>